<organism evidence="3 4">
    <name type="scientific">Helicobacter enhydrae</name>
    <dbReference type="NCBI Taxonomy" id="222136"/>
    <lineage>
        <taxon>Bacteria</taxon>
        <taxon>Pseudomonadati</taxon>
        <taxon>Campylobacterota</taxon>
        <taxon>Epsilonproteobacteria</taxon>
        <taxon>Campylobacterales</taxon>
        <taxon>Helicobacteraceae</taxon>
        <taxon>Helicobacter</taxon>
    </lineage>
</organism>
<dbReference type="PANTHER" id="PTHR45752">
    <property type="entry name" value="LEUCINE-RICH REPEAT-CONTAINING"/>
    <property type="match status" value="1"/>
</dbReference>
<dbReference type="Gene3D" id="3.80.10.10">
    <property type="entry name" value="Ribonuclease Inhibitor"/>
    <property type="match status" value="1"/>
</dbReference>
<evidence type="ECO:0000256" key="2">
    <source>
        <dbReference type="ARBA" id="ARBA00022737"/>
    </source>
</evidence>
<keyword evidence="1" id="KW-0433">Leucine-rich repeat</keyword>
<proteinExistence type="predicted"/>
<name>A0A1B1U5T5_9HELI</name>
<keyword evidence="2" id="KW-0677">Repeat</keyword>
<accession>A0A1B1U5T5</accession>
<protein>
    <recommendedName>
        <fullName evidence="5">Leucine-rich repeat domain-containing protein</fullName>
    </recommendedName>
</protein>
<evidence type="ECO:0000256" key="1">
    <source>
        <dbReference type="ARBA" id="ARBA00022614"/>
    </source>
</evidence>
<dbReference type="InterPro" id="IPR003591">
    <property type="entry name" value="Leu-rich_rpt_typical-subtyp"/>
</dbReference>
<dbReference type="InterPro" id="IPR050715">
    <property type="entry name" value="LRR-SigEffector_domain"/>
</dbReference>
<reference evidence="4" key="1">
    <citation type="submission" date="2016-07" db="EMBL/GenBank/DDBJ databases">
        <authorList>
            <person name="Florea S."/>
            <person name="Webb J.S."/>
            <person name="Jaromczyk J."/>
            <person name="Schardl C.L."/>
        </authorList>
    </citation>
    <scope>NUCLEOTIDE SEQUENCE [LARGE SCALE GENOMIC DNA]</scope>
    <source>
        <strain evidence="4">MIT 01-6242</strain>
    </source>
</reference>
<evidence type="ECO:0000313" key="4">
    <source>
        <dbReference type="Proteomes" id="UP000092884"/>
    </source>
</evidence>
<dbReference type="PANTHER" id="PTHR45752:SF187">
    <property type="entry name" value="LEUCINE-RICH REPEAT AND IQ DOMAIN-CONTAINING PROTEIN 4"/>
    <property type="match status" value="1"/>
</dbReference>
<gene>
    <name evidence="3" type="ORF">BBW65_04220</name>
</gene>
<dbReference type="InterPro" id="IPR032675">
    <property type="entry name" value="LRR_dom_sf"/>
</dbReference>
<dbReference type="Proteomes" id="UP000092884">
    <property type="component" value="Chromosome"/>
</dbReference>
<dbReference type="AlphaFoldDB" id="A0A1B1U5T5"/>
<dbReference type="RefSeq" id="WP_066340170.1">
    <property type="nucleotide sequence ID" value="NZ_CP016503.1"/>
</dbReference>
<dbReference type="OrthoDB" id="5486204at2"/>
<evidence type="ECO:0000313" key="3">
    <source>
        <dbReference type="EMBL" id="ANV98055.1"/>
    </source>
</evidence>
<dbReference type="SUPFAM" id="SSF52058">
    <property type="entry name" value="L domain-like"/>
    <property type="match status" value="1"/>
</dbReference>
<evidence type="ECO:0008006" key="5">
    <source>
        <dbReference type="Google" id="ProtNLM"/>
    </source>
</evidence>
<keyword evidence="4" id="KW-1185">Reference proteome</keyword>
<dbReference type="SMART" id="SM00369">
    <property type="entry name" value="LRR_TYP"/>
    <property type="match status" value="3"/>
</dbReference>
<dbReference type="STRING" id="222136.BBW65_04220"/>
<dbReference type="EMBL" id="CP016503">
    <property type="protein sequence ID" value="ANV98055.1"/>
    <property type="molecule type" value="Genomic_DNA"/>
</dbReference>
<sequence>MEKWAIDFIKWCDQHQIEVPRTQEELENLETFKAVGKQLTELHPNIFYLKRLFRLILDDNLLKDLPLLPPNVFTISMKKNLLIEVPQNIAKLEDLRNLALGRNMIREIPSWIGKFPALYSFECHENHIKSLEPLSQSTSLNILAVPFNEIEDLTPVYHLTNLTILDFSGNKIQAFDSRIRNLKNLEVLAGIKNKIVKFDLVFLIKRFYKMRVYLELSSGMKLNCYLLMKNILSSPFAKALAIKYYKRQQLVEE</sequence>
<dbReference type="KEGG" id="het:BBW65_04220"/>